<evidence type="ECO:0000313" key="11">
    <source>
        <dbReference type="EMBL" id="ADU64278.1"/>
    </source>
</evidence>
<comment type="subcellular location">
    <subcellularLocation>
        <location evidence="1">Cell membrane</location>
        <topology evidence="1">Multi-pass membrane protein</topology>
    </subcellularLocation>
</comment>
<dbReference type="PANTHER" id="PTHR30221">
    <property type="entry name" value="SMALL-CONDUCTANCE MECHANOSENSITIVE CHANNEL"/>
    <property type="match status" value="1"/>
</dbReference>
<dbReference type="KEGG" id="das:Daes_3290"/>
<evidence type="ECO:0000259" key="9">
    <source>
        <dbReference type="Pfam" id="PF00924"/>
    </source>
</evidence>
<dbReference type="Gene3D" id="1.10.287.1260">
    <property type="match status" value="1"/>
</dbReference>
<evidence type="ECO:0000256" key="4">
    <source>
        <dbReference type="ARBA" id="ARBA00022692"/>
    </source>
</evidence>
<evidence type="ECO:0000256" key="6">
    <source>
        <dbReference type="ARBA" id="ARBA00023136"/>
    </source>
</evidence>
<feature type="transmembrane region" description="Helical" evidence="7">
    <location>
        <begin position="340"/>
        <end position="357"/>
    </location>
</feature>
<keyword evidence="4 7" id="KW-0812">Transmembrane</keyword>
<dbReference type="SUPFAM" id="SSF82861">
    <property type="entry name" value="Mechanosensitive channel protein MscS (YggB), transmembrane region"/>
    <property type="match status" value="1"/>
</dbReference>
<dbReference type="PANTHER" id="PTHR30221:SF1">
    <property type="entry name" value="SMALL-CONDUCTANCE MECHANOSENSITIVE CHANNEL"/>
    <property type="match status" value="1"/>
</dbReference>
<dbReference type="GO" id="GO:0008381">
    <property type="term" value="F:mechanosensitive monoatomic ion channel activity"/>
    <property type="evidence" value="ECO:0007669"/>
    <property type="project" value="InterPro"/>
</dbReference>
<dbReference type="AlphaFoldDB" id="E6VSD5"/>
<dbReference type="InterPro" id="IPR010920">
    <property type="entry name" value="LSM_dom_sf"/>
</dbReference>
<gene>
    <name evidence="11" type="ordered locus">Daes_3290</name>
</gene>
<keyword evidence="8" id="KW-0732">Signal</keyword>
<dbReference type="HOGENOM" id="CLU_015233_1_0_7"/>
<feature type="transmembrane region" description="Helical" evidence="7">
    <location>
        <begin position="264"/>
        <end position="281"/>
    </location>
</feature>
<reference evidence="12" key="1">
    <citation type="submission" date="2010-12" db="EMBL/GenBank/DDBJ databases">
        <title>Complete sequence of Desulfovibrio aespoeensis Aspo-2.</title>
        <authorList>
            <consortium name="US DOE Joint Genome Institute"/>
            <person name="Lucas S."/>
            <person name="Copeland A."/>
            <person name="Lapidus A."/>
            <person name="Cheng J.-F."/>
            <person name="Goodwin L."/>
            <person name="Pitluck S."/>
            <person name="Chertkov O."/>
            <person name="Misra M."/>
            <person name="Detter J.C."/>
            <person name="Han C."/>
            <person name="Tapia R."/>
            <person name="Land M."/>
            <person name="Hauser L."/>
            <person name="Kyrpides N."/>
            <person name="Ivanova N."/>
            <person name="Ovchinnikova G."/>
            <person name="Pedersen K."/>
            <person name="Jagevall S."/>
            <person name="Hazen T."/>
            <person name="Woyke T."/>
        </authorList>
    </citation>
    <scope>NUCLEOTIDE SEQUENCE [LARGE SCALE GENOMIC DNA]</scope>
    <source>
        <strain evidence="12">ATCC 700646 / DSM 10631 / Aspo-2</strain>
    </source>
</reference>
<dbReference type="InterPro" id="IPR011014">
    <property type="entry name" value="MscS_channel_TM-2"/>
</dbReference>
<comment type="similarity">
    <text evidence="2">Belongs to the MscS (TC 1.A.23) family.</text>
</comment>
<dbReference type="PRINTS" id="PR00173">
    <property type="entry name" value="EDTRNSPORT"/>
</dbReference>
<feature type="domain" description="Mechanosensitive ion channel MscS" evidence="9">
    <location>
        <begin position="386"/>
        <end position="452"/>
    </location>
</feature>
<dbReference type="SUPFAM" id="SSF50182">
    <property type="entry name" value="Sm-like ribonucleoproteins"/>
    <property type="match status" value="1"/>
</dbReference>
<dbReference type="SUPFAM" id="SSF82689">
    <property type="entry name" value="Mechanosensitive channel protein MscS (YggB), C-terminal domain"/>
    <property type="match status" value="1"/>
</dbReference>
<evidence type="ECO:0000256" key="1">
    <source>
        <dbReference type="ARBA" id="ARBA00004651"/>
    </source>
</evidence>
<keyword evidence="6 7" id="KW-0472">Membrane</keyword>
<evidence type="ECO:0000256" key="2">
    <source>
        <dbReference type="ARBA" id="ARBA00008017"/>
    </source>
</evidence>
<feature type="transmembrane region" description="Helical" evidence="7">
    <location>
        <begin position="223"/>
        <end position="244"/>
    </location>
</feature>
<sequence length="556" mass="61957" precursor="true">MLRTVIRALSRMLVCLVLAASLATGLAASDAQASHLFAAFPLEPPDTSSPRATLQSFLDHSGAFDKAMREEPENPVMVREARQRAERCFDLSEVAPTIQGSVALESLLRLREILDRIPLPDMEAVPDGDDMKRQNITLWRIPHTEIMIGRVAEGERVGSYLFTPQTVDRLDEFYAEVRALPYRDGAAQGIYEEYIYSSGWMIPDGFIAMLPGWMRQGYLGQAVWQWGGLGLVFLLSGLLLWRLLQWHRDWKKRPSDHPWRVSRLVFPFVAMGVCLLDAYILNAQINITGRVLSATTMLLEAALAAFAVWTILVAGNVITKGIIASQKIKEEALNADVIKLVGRLVSFGLAFALLYRVGGYFGLPVTAVFASAGIAGVAVALAARETLANFFGGVSIFLDRPFRAGDYILLDSGERGEVQAVGMRSTRLVTRDDIMITIPNSIITNSKIVNQSAPQPYLRVQIKIGVAYGSDLDKVETALMEAAKDNALLRKTPQPRARLRTFGDSSINYEFQVWVKRPHDRGRAVHELSREIYRRFTEQGIEIPFPQRDVHIKGEK</sequence>
<feature type="chain" id="PRO_5003211045" evidence="8">
    <location>
        <begin position="20"/>
        <end position="556"/>
    </location>
</feature>
<feature type="domain" description="Mechanosensitive ion channel MscS C-terminal" evidence="10">
    <location>
        <begin position="461"/>
        <end position="543"/>
    </location>
</feature>
<dbReference type="STRING" id="643562.Daes_3290"/>
<evidence type="ECO:0000313" key="12">
    <source>
        <dbReference type="Proteomes" id="UP000002191"/>
    </source>
</evidence>
<evidence type="ECO:0000256" key="7">
    <source>
        <dbReference type="SAM" id="Phobius"/>
    </source>
</evidence>
<organism evidence="11 12">
    <name type="scientific">Pseudodesulfovibrio aespoeensis (strain ATCC 700646 / DSM 10631 / Aspo-2)</name>
    <name type="common">Desulfovibrio aespoeensis</name>
    <dbReference type="NCBI Taxonomy" id="643562"/>
    <lineage>
        <taxon>Bacteria</taxon>
        <taxon>Pseudomonadati</taxon>
        <taxon>Thermodesulfobacteriota</taxon>
        <taxon>Desulfovibrionia</taxon>
        <taxon>Desulfovibrionales</taxon>
        <taxon>Desulfovibrionaceae</taxon>
    </lineage>
</organism>
<dbReference type="InterPro" id="IPR006685">
    <property type="entry name" value="MscS_channel_2nd"/>
</dbReference>
<keyword evidence="5 7" id="KW-1133">Transmembrane helix</keyword>
<keyword evidence="12" id="KW-1185">Reference proteome</keyword>
<evidence type="ECO:0000256" key="3">
    <source>
        <dbReference type="ARBA" id="ARBA00022475"/>
    </source>
</evidence>
<dbReference type="OrthoDB" id="9784565at2"/>
<evidence type="ECO:0000256" key="8">
    <source>
        <dbReference type="SAM" id="SignalP"/>
    </source>
</evidence>
<dbReference type="GO" id="GO:0005886">
    <property type="term" value="C:plasma membrane"/>
    <property type="evidence" value="ECO:0007669"/>
    <property type="project" value="UniProtKB-SubCell"/>
</dbReference>
<dbReference type="EMBL" id="CP002431">
    <property type="protein sequence ID" value="ADU64278.1"/>
    <property type="molecule type" value="Genomic_DNA"/>
</dbReference>
<name>E6VSD5_PSEA9</name>
<dbReference type="RefSeq" id="WP_013516174.1">
    <property type="nucleotide sequence ID" value="NC_014844.1"/>
</dbReference>
<proteinExistence type="inferred from homology"/>
<dbReference type="InterPro" id="IPR023408">
    <property type="entry name" value="MscS_beta-dom_sf"/>
</dbReference>
<evidence type="ECO:0000256" key="5">
    <source>
        <dbReference type="ARBA" id="ARBA00022989"/>
    </source>
</evidence>
<dbReference type="Proteomes" id="UP000002191">
    <property type="component" value="Chromosome"/>
</dbReference>
<dbReference type="InterPro" id="IPR011066">
    <property type="entry name" value="MscS_channel_C_sf"/>
</dbReference>
<accession>E6VSD5</accession>
<dbReference type="InterPro" id="IPR045275">
    <property type="entry name" value="MscS_archaea/bacteria_type"/>
</dbReference>
<reference evidence="11 12" key="2">
    <citation type="journal article" date="2014" name="Genome Announc.">
        <title>Complete Genome Sequence of the Subsurface, Mesophilic Sulfate-Reducing Bacterium Desulfovibrio aespoeensis Aspo-2.</title>
        <authorList>
            <person name="Pedersen K."/>
            <person name="Bengtsson A."/>
            <person name="Edlund J."/>
            <person name="Rabe L."/>
            <person name="Hazen T."/>
            <person name="Chakraborty R."/>
            <person name="Goodwin L."/>
            <person name="Shapiro N."/>
        </authorList>
    </citation>
    <scope>NUCLEOTIDE SEQUENCE [LARGE SCALE GENOMIC DNA]</scope>
    <source>
        <strain evidence="12">ATCC 700646 / DSM 10631 / Aspo-2</strain>
    </source>
</reference>
<dbReference type="InterPro" id="IPR049278">
    <property type="entry name" value="MS_channel_C"/>
</dbReference>
<dbReference type="eggNOG" id="COG3264">
    <property type="taxonomic scope" value="Bacteria"/>
</dbReference>
<feature type="signal peptide" evidence="8">
    <location>
        <begin position="1"/>
        <end position="19"/>
    </location>
</feature>
<protein>
    <submittedName>
        <fullName evidence="11">MscS Mechanosensitive ion channel</fullName>
    </submittedName>
</protein>
<dbReference type="Pfam" id="PF21082">
    <property type="entry name" value="MS_channel_3rd"/>
    <property type="match status" value="1"/>
</dbReference>
<keyword evidence="3" id="KW-1003">Cell membrane</keyword>
<dbReference type="Pfam" id="PF00924">
    <property type="entry name" value="MS_channel_2nd"/>
    <property type="match status" value="1"/>
</dbReference>
<feature type="transmembrane region" description="Helical" evidence="7">
    <location>
        <begin position="301"/>
        <end position="319"/>
    </location>
</feature>
<feature type="transmembrane region" description="Helical" evidence="7">
    <location>
        <begin position="363"/>
        <end position="383"/>
    </location>
</feature>
<evidence type="ECO:0000259" key="10">
    <source>
        <dbReference type="Pfam" id="PF21082"/>
    </source>
</evidence>
<dbReference type="Gene3D" id="2.30.30.60">
    <property type="match status" value="1"/>
</dbReference>
<dbReference type="Gene3D" id="3.30.70.100">
    <property type="match status" value="1"/>
</dbReference>